<dbReference type="SMART" id="SM00320">
    <property type="entry name" value="WD40"/>
    <property type="match status" value="5"/>
</dbReference>
<dbReference type="GO" id="GO:0006325">
    <property type="term" value="P:chromatin organization"/>
    <property type="evidence" value="ECO:0007669"/>
    <property type="project" value="UniProtKB-KW"/>
</dbReference>
<comment type="subcellular location">
    <subcellularLocation>
        <location evidence="1">Nucleus</location>
    </subcellularLocation>
</comment>
<dbReference type="Pfam" id="PF00400">
    <property type="entry name" value="WD40"/>
    <property type="match status" value="1"/>
</dbReference>
<dbReference type="InterPro" id="IPR015943">
    <property type="entry name" value="WD40/YVTN_repeat-like_dom_sf"/>
</dbReference>
<dbReference type="RefSeq" id="XP_004032499.1">
    <property type="nucleotide sequence ID" value="XM_004032451.1"/>
</dbReference>
<dbReference type="Pfam" id="PF12265">
    <property type="entry name" value="CAF1C_H4-bd"/>
    <property type="match status" value="1"/>
</dbReference>
<evidence type="ECO:0000259" key="7">
    <source>
        <dbReference type="Pfam" id="PF12265"/>
    </source>
</evidence>
<evidence type="ECO:0000256" key="1">
    <source>
        <dbReference type="ARBA" id="ARBA00004123"/>
    </source>
</evidence>
<protein>
    <submittedName>
        <fullName evidence="9">Retinoblastoma-binding protein, putative</fullName>
        <ecNumber evidence="9">2.3.1.48</ecNumber>
    </submittedName>
</protein>
<dbReference type="InterPro" id="IPR020472">
    <property type="entry name" value="WD40_PAC1"/>
</dbReference>
<evidence type="ECO:0000313" key="9">
    <source>
        <dbReference type="EMBL" id="EGR30912.1"/>
    </source>
</evidence>
<evidence type="ECO:0000256" key="2">
    <source>
        <dbReference type="ARBA" id="ARBA00022574"/>
    </source>
</evidence>
<feature type="domain" description="EIPR1-like beta-propeller" evidence="8">
    <location>
        <begin position="226"/>
        <end position="349"/>
    </location>
</feature>
<dbReference type="OrthoDB" id="427795at2759"/>
<evidence type="ECO:0000256" key="6">
    <source>
        <dbReference type="PROSITE-ProRule" id="PRU00221"/>
    </source>
</evidence>
<keyword evidence="3" id="KW-0677">Repeat</keyword>
<dbReference type="PRINTS" id="PR00320">
    <property type="entry name" value="GPROTEINBRPT"/>
</dbReference>
<keyword evidence="9" id="KW-0808">Transferase</keyword>
<evidence type="ECO:0000256" key="5">
    <source>
        <dbReference type="ARBA" id="ARBA00023242"/>
    </source>
</evidence>
<dbReference type="Gene3D" id="2.130.10.10">
    <property type="entry name" value="YVTN repeat-like/Quinoprotein amine dehydrogenase"/>
    <property type="match status" value="1"/>
</dbReference>
<evidence type="ECO:0000256" key="3">
    <source>
        <dbReference type="ARBA" id="ARBA00022737"/>
    </source>
</evidence>
<proteinExistence type="predicted"/>
<evidence type="ECO:0000256" key="4">
    <source>
        <dbReference type="ARBA" id="ARBA00022853"/>
    </source>
</evidence>
<feature type="repeat" description="WD" evidence="6">
    <location>
        <begin position="317"/>
        <end position="352"/>
    </location>
</feature>
<gene>
    <name evidence="9" type="ORF">IMG5_121160</name>
</gene>
<feature type="repeat" description="WD" evidence="6">
    <location>
        <begin position="273"/>
        <end position="315"/>
    </location>
</feature>
<keyword evidence="4" id="KW-0156">Chromatin regulator</keyword>
<dbReference type="eggNOG" id="KOG0264">
    <property type="taxonomic scope" value="Eukaryota"/>
</dbReference>
<feature type="repeat" description="WD" evidence="6">
    <location>
        <begin position="224"/>
        <end position="266"/>
    </location>
</feature>
<dbReference type="OMA" id="KIRAMPA"/>
<accession>G0QV38</accession>
<keyword evidence="5" id="KW-0539">Nucleus</keyword>
<keyword evidence="2 6" id="KW-0853">WD repeat</keyword>
<dbReference type="Proteomes" id="UP000008983">
    <property type="component" value="Unassembled WGS sequence"/>
</dbReference>
<evidence type="ECO:0000259" key="8">
    <source>
        <dbReference type="Pfam" id="PF23609"/>
    </source>
</evidence>
<dbReference type="InterPro" id="IPR059104">
    <property type="entry name" value="Beta-prop_EIPR1-like"/>
</dbReference>
<dbReference type="GO" id="GO:0061733">
    <property type="term" value="F:protein-lysine-acetyltransferase activity"/>
    <property type="evidence" value="ECO:0007669"/>
    <property type="project" value="UniProtKB-EC"/>
</dbReference>
<feature type="domain" description="Histone-binding protein RBBP4-like N-terminal" evidence="7">
    <location>
        <begin position="20"/>
        <end position="89"/>
    </location>
</feature>
<name>G0QV38_ICHMU</name>
<dbReference type="Pfam" id="PF23609">
    <property type="entry name" value="Beta-prop_EIPR1"/>
    <property type="match status" value="1"/>
</dbReference>
<dbReference type="InterPro" id="IPR019775">
    <property type="entry name" value="WD40_repeat_CS"/>
</dbReference>
<dbReference type="InParanoid" id="G0QV38"/>
<keyword evidence="9" id="KW-0012">Acyltransferase</keyword>
<dbReference type="PROSITE" id="PS50294">
    <property type="entry name" value="WD_REPEATS_REGION"/>
    <property type="match status" value="3"/>
</dbReference>
<dbReference type="GO" id="GO:0005634">
    <property type="term" value="C:nucleus"/>
    <property type="evidence" value="ECO:0007669"/>
    <property type="project" value="UniProtKB-SubCell"/>
</dbReference>
<dbReference type="EMBL" id="GL983931">
    <property type="protein sequence ID" value="EGR30912.1"/>
    <property type="molecule type" value="Genomic_DNA"/>
</dbReference>
<dbReference type="InterPro" id="IPR050459">
    <property type="entry name" value="WD_repeat_RBAP46/RBAP48/MSI1"/>
</dbReference>
<feature type="repeat" description="WD" evidence="6">
    <location>
        <begin position="174"/>
        <end position="216"/>
    </location>
</feature>
<keyword evidence="10" id="KW-1185">Reference proteome</keyword>
<dbReference type="InterPro" id="IPR022052">
    <property type="entry name" value="Histone-bd_RBBP4-like_N"/>
</dbReference>
<dbReference type="InterPro" id="IPR036322">
    <property type="entry name" value="WD40_repeat_dom_sf"/>
</dbReference>
<evidence type="ECO:0000313" key="10">
    <source>
        <dbReference type="Proteomes" id="UP000008983"/>
    </source>
</evidence>
<sequence length="427" mass="48982">MAQQLVEEFNDGYENQAINEEYKIWKKNAPFLYDVLITHELEWPSLTVQWLPTKDIPQESDYAIHKLLLSTHTSGQEKDFLLIAKVRLPLEETTSEVPESQGVQIKEIGQSAGDNRIEIETKILHEGESNRSRYMPQKYNVIASKLNNGEIHVFDYTQHPTQPVGDQVKPQLRLTGHTQEGYGLSWNPNKQGYILSGGYDKKICIWNVEAASQLNTAMNPYTEINFHKSGVEDVAWHQINSDIFGSVSDDKTVAIWDLRQRNTAGIINPVHCTQAHKGEIYCIDFNPFNEYLFITGSEDKTVAFWDIRNTTKRLHTFEGHTDQVLRVEWSPFNIGVFASASSDRRVIVWDISRCGQEIKGEDLQDGAAELMFMHGGHRAKVNDFSWNTKDHLVIASVEENNILQVWQMARNIYDDNEDDNNQQNNKN</sequence>
<dbReference type="GeneID" id="14907034"/>
<organism evidence="9 10">
    <name type="scientific">Ichthyophthirius multifiliis</name>
    <name type="common">White spot disease agent</name>
    <name type="synonym">Ich</name>
    <dbReference type="NCBI Taxonomy" id="5932"/>
    <lineage>
        <taxon>Eukaryota</taxon>
        <taxon>Sar</taxon>
        <taxon>Alveolata</taxon>
        <taxon>Ciliophora</taxon>
        <taxon>Intramacronucleata</taxon>
        <taxon>Oligohymenophorea</taxon>
        <taxon>Hymenostomatida</taxon>
        <taxon>Ophryoglenina</taxon>
        <taxon>Ichthyophthirius</taxon>
    </lineage>
</organism>
<dbReference type="PANTHER" id="PTHR22850">
    <property type="entry name" value="WD40 REPEAT FAMILY"/>
    <property type="match status" value="1"/>
</dbReference>
<dbReference type="SUPFAM" id="SSF50978">
    <property type="entry name" value="WD40 repeat-like"/>
    <property type="match status" value="1"/>
</dbReference>
<dbReference type="EC" id="2.3.1.48" evidence="9"/>
<dbReference type="STRING" id="857967.G0QV38"/>
<dbReference type="AlphaFoldDB" id="G0QV38"/>
<dbReference type="InterPro" id="IPR001680">
    <property type="entry name" value="WD40_rpt"/>
</dbReference>
<dbReference type="PROSITE" id="PS50082">
    <property type="entry name" value="WD_REPEATS_2"/>
    <property type="match status" value="4"/>
</dbReference>
<reference evidence="9 10" key="1">
    <citation type="submission" date="2011-07" db="EMBL/GenBank/DDBJ databases">
        <authorList>
            <person name="Coyne R."/>
            <person name="Brami D."/>
            <person name="Johnson J."/>
            <person name="Hostetler J."/>
            <person name="Hannick L."/>
            <person name="Clark T."/>
            <person name="Cassidy-Hanley D."/>
            <person name="Inman J."/>
        </authorList>
    </citation>
    <scope>NUCLEOTIDE SEQUENCE [LARGE SCALE GENOMIC DNA]</scope>
    <source>
        <strain evidence="9 10">G5</strain>
    </source>
</reference>
<dbReference type="PROSITE" id="PS00678">
    <property type="entry name" value="WD_REPEATS_1"/>
    <property type="match status" value="1"/>
</dbReference>